<organism evidence="7 8">
    <name type="scientific">Aeromicrobium ginsengisoli</name>
    <dbReference type="NCBI Taxonomy" id="363867"/>
    <lineage>
        <taxon>Bacteria</taxon>
        <taxon>Bacillati</taxon>
        <taxon>Actinomycetota</taxon>
        <taxon>Actinomycetes</taxon>
        <taxon>Propionibacteriales</taxon>
        <taxon>Nocardioidaceae</taxon>
        <taxon>Aeromicrobium</taxon>
    </lineage>
</organism>
<dbReference type="GO" id="GO:0015658">
    <property type="term" value="F:branched-chain amino acid transmembrane transporter activity"/>
    <property type="evidence" value="ECO:0007669"/>
    <property type="project" value="TreeGrafter"/>
</dbReference>
<gene>
    <name evidence="7" type="ORF">ESP70_018615</name>
</gene>
<dbReference type="InterPro" id="IPR003439">
    <property type="entry name" value="ABC_transporter-like_ATP-bd"/>
</dbReference>
<evidence type="ECO:0000256" key="2">
    <source>
        <dbReference type="ARBA" id="ARBA00022448"/>
    </source>
</evidence>
<keyword evidence="5" id="KW-0029">Amino-acid transport</keyword>
<evidence type="ECO:0000259" key="6">
    <source>
        <dbReference type="PROSITE" id="PS50893"/>
    </source>
</evidence>
<dbReference type="InterPro" id="IPR003593">
    <property type="entry name" value="AAA+_ATPase"/>
</dbReference>
<dbReference type="PANTHER" id="PTHR43820:SF4">
    <property type="entry name" value="HIGH-AFFINITY BRANCHED-CHAIN AMINO ACID TRANSPORT ATP-BINDING PROTEIN LIVF"/>
    <property type="match status" value="1"/>
</dbReference>
<dbReference type="InterPro" id="IPR052156">
    <property type="entry name" value="BCAA_Transport_ATP-bd_LivF"/>
</dbReference>
<dbReference type="Proteomes" id="UP000380867">
    <property type="component" value="Unassembled WGS sequence"/>
</dbReference>
<feature type="domain" description="ABC transporter" evidence="6">
    <location>
        <begin position="8"/>
        <end position="229"/>
    </location>
</feature>
<evidence type="ECO:0000313" key="7">
    <source>
        <dbReference type="EMBL" id="KAA1394217.1"/>
    </source>
</evidence>
<dbReference type="PROSITE" id="PS50893">
    <property type="entry name" value="ABC_TRANSPORTER_2"/>
    <property type="match status" value="1"/>
</dbReference>
<proteinExistence type="inferred from homology"/>
<evidence type="ECO:0000256" key="4">
    <source>
        <dbReference type="ARBA" id="ARBA00022840"/>
    </source>
</evidence>
<dbReference type="InterPro" id="IPR027417">
    <property type="entry name" value="P-loop_NTPase"/>
</dbReference>
<keyword evidence="2" id="KW-0813">Transport</keyword>
<comment type="caution">
    <text evidence="7">The sequence shown here is derived from an EMBL/GenBank/DDBJ whole genome shotgun (WGS) entry which is preliminary data.</text>
</comment>
<evidence type="ECO:0000256" key="5">
    <source>
        <dbReference type="ARBA" id="ARBA00022970"/>
    </source>
</evidence>
<dbReference type="Gene3D" id="3.40.50.300">
    <property type="entry name" value="P-loop containing nucleotide triphosphate hydrolases"/>
    <property type="match status" value="1"/>
</dbReference>
<protein>
    <submittedName>
        <fullName evidence="7">ATP-binding cassette domain-containing protein</fullName>
    </submittedName>
</protein>
<keyword evidence="8" id="KW-1185">Reference proteome</keyword>
<dbReference type="SMART" id="SM00382">
    <property type="entry name" value="AAA"/>
    <property type="match status" value="1"/>
</dbReference>
<dbReference type="EMBL" id="SDPQ02000004">
    <property type="protein sequence ID" value="KAA1394217.1"/>
    <property type="molecule type" value="Genomic_DNA"/>
</dbReference>
<evidence type="ECO:0000256" key="1">
    <source>
        <dbReference type="ARBA" id="ARBA00005417"/>
    </source>
</evidence>
<dbReference type="RefSeq" id="WP_149690827.1">
    <property type="nucleotide sequence ID" value="NZ_SDPQ02000004.1"/>
</dbReference>
<dbReference type="PANTHER" id="PTHR43820">
    <property type="entry name" value="HIGH-AFFINITY BRANCHED-CHAIN AMINO ACID TRANSPORT ATP-BINDING PROTEIN LIVF"/>
    <property type="match status" value="1"/>
</dbReference>
<keyword evidence="4 7" id="KW-0067">ATP-binding</keyword>
<evidence type="ECO:0000256" key="3">
    <source>
        <dbReference type="ARBA" id="ARBA00022741"/>
    </source>
</evidence>
<dbReference type="GO" id="GO:0016887">
    <property type="term" value="F:ATP hydrolysis activity"/>
    <property type="evidence" value="ECO:0007669"/>
    <property type="project" value="InterPro"/>
</dbReference>
<dbReference type="OrthoDB" id="9776369at2"/>
<dbReference type="GO" id="GO:0015807">
    <property type="term" value="P:L-amino acid transport"/>
    <property type="evidence" value="ECO:0007669"/>
    <property type="project" value="TreeGrafter"/>
</dbReference>
<comment type="similarity">
    <text evidence="1">Belongs to the ABC transporter superfamily.</text>
</comment>
<keyword evidence="3" id="KW-0547">Nucleotide-binding</keyword>
<name>A0A5M4F8W4_9ACTN</name>
<dbReference type="AlphaFoldDB" id="A0A5M4F8W4"/>
<dbReference type="GO" id="GO:0005524">
    <property type="term" value="F:ATP binding"/>
    <property type="evidence" value="ECO:0007669"/>
    <property type="project" value="UniProtKB-KW"/>
</dbReference>
<dbReference type="PROSITE" id="PS00211">
    <property type="entry name" value="ABC_TRANSPORTER_1"/>
    <property type="match status" value="1"/>
</dbReference>
<sequence length="232" mass="24323">MTASSAAIRATGITAGYGSTPAIHGVDLRVAPGEMAALVGANGAGKTTILSTIAGELVPFEGEIEVLGNSKRRGLDHRARHGLGFLTEGRCVFMQLTGWENLAVGRGPVDKALEYFPELEPHLRKKAGLLSGGQQQMLALARILAGEPRVLLADELSLGLAPLVVQRLLTTLREAADRGVAILLVEQHVSQALAIADKGYVLSRGRMVMSGTAAELQASADEIAGHYLTGNL</sequence>
<reference evidence="7" key="1">
    <citation type="submission" date="2019-09" db="EMBL/GenBank/DDBJ databases">
        <authorList>
            <person name="Li J."/>
        </authorList>
    </citation>
    <scope>NUCLEOTIDE SEQUENCE [LARGE SCALE GENOMIC DNA]</scope>
    <source>
        <strain evidence="7">JCM 14732</strain>
    </source>
</reference>
<dbReference type="InterPro" id="IPR017871">
    <property type="entry name" value="ABC_transporter-like_CS"/>
</dbReference>
<accession>A0A5M4F8W4</accession>
<dbReference type="Pfam" id="PF00005">
    <property type="entry name" value="ABC_tran"/>
    <property type="match status" value="1"/>
</dbReference>
<evidence type="ECO:0000313" key="8">
    <source>
        <dbReference type="Proteomes" id="UP000380867"/>
    </source>
</evidence>
<dbReference type="SUPFAM" id="SSF52540">
    <property type="entry name" value="P-loop containing nucleoside triphosphate hydrolases"/>
    <property type="match status" value="1"/>
</dbReference>